<evidence type="ECO:0000313" key="1">
    <source>
        <dbReference type="EMBL" id="CAB4748678.1"/>
    </source>
</evidence>
<reference evidence="1" key="1">
    <citation type="submission" date="2020-05" db="EMBL/GenBank/DDBJ databases">
        <authorList>
            <person name="Chiriac C."/>
            <person name="Salcher M."/>
            <person name="Ghai R."/>
            <person name="Kavagutti S V."/>
        </authorList>
    </citation>
    <scope>NUCLEOTIDE SEQUENCE</scope>
</reference>
<sequence length="120" mass="13188">MNPLVTPSRDDSLRRIRTHALWKVDTHMTRARAPTSSATRSFISPAALFVKVMARISPGWASPVASRWAIRRVSTLVLPEPAPATMSNGPPRCSTAARWDSLRSSTRLLARLAVTVTRPS</sequence>
<name>A0A6J6TNK9_9ZZZZ</name>
<dbReference type="EMBL" id="CAEZYW010000185">
    <property type="protein sequence ID" value="CAB4748678.1"/>
    <property type="molecule type" value="Genomic_DNA"/>
</dbReference>
<proteinExistence type="predicted"/>
<dbReference type="AlphaFoldDB" id="A0A6J6TNK9"/>
<gene>
    <name evidence="1" type="ORF">UFOPK2786_01170</name>
</gene>
<organism evidence="1">
    <name type="scientific">freshwater metagenome</name>
    <dbReference type="NCBI Taxonomy" id="449393"/>
    <lineage>
        <taxon>unclassified sequences</taxon>
        <taxon>metagenomes</taxon>
        <taxon>ecological metagenomes</taxon>
    </lineage>
</organism>
<protein>
    <submittedName>
        <fullName evidence="1">Unannotated protein</fullName>
    </submittedName>
</protein>
<accession>A0A6J6TNK9</accession>